<proteinExistence type="predicted"/>
<dbReference type="EMBL" id="JACCJC010000006">
    <property type="protein sequence ID" value="KAF6239268.1"/>
    <property type="molecule type" value="Genomic_DNA"/>
</dbReference>
<feature type="compositionally biased region" description="Basic and acidic residues" evidence="1">
    <location>
        <begin position="109"/>
        <end position="121"/>
    </location>
</feature>
<organism evidence="2 3">
    <name type="scientific">Letharia columbiana</name>
    <dbReference type="NCBI Taxonomy" id="112416"/>
    <lineage>
        <taxon>Eukaryota</taxon>
        <taxon>Fungi</taxon>
        <taxon>Dikarya</taxon>
        <taxon>Ascomycota</taxon>
        <taxon>Pezizomycotina</taxon>
        <taxon>Lecanoromycetes</taxon>
        <taxon>OSLEUM clade</taxon>
        <taxon>Lecanoromycetidae</taxon>
        <taxon>Lecanorales</taxon>
        <taxon>Lecanorineae</taxon>
        <taxon>Parmeliaceae</taxon>
        <taxon>Letharia</taxon>
    </lineage>
</organism>
<gene>
    <name evidence="2" type="ORF">HO173_002529</name>
</gene>
<feature type="compositionally biased region" description="Pro residues" evidence="1">
    <location>
        <begin position="1"/>
        <end position="19"/>
    </location>
</feature>
<name>A0A8H6G2G9_9LECA</name>
<evidence type="ECO:0000313" key="3">
    <source>
        <dbReference type="Proteomes" id="UP000578531"/>
    </source>
</evidence>
<accession>A0A8H6G2G9</accession>
<feature type="compositionally biased region" description="Polar residues" evidence="1">
    <location>
        <begin position="122"/>
        <end position="133"/>
    </location>
</feature>
<feature type="region of interest" description="Disordered" evidence="1">
    <location>
        <begin position="82"/>
        <end position="194"/>
    </location>
</feature>
<comment type="caution">
    <text evidence="2">The sequence shown here is derived from an EMBL/GenBank/DDBJ whole genome shotgun (WGS) entry which is preliminary data.</text>
</comment>
<keyword evidence="3" id="KW-1185">Reference proteome</keyword>
<dbReference type="Proteomes" id="UP000578531">
    <property type="component" value="Unassembled WGS sequence"/>
</dbReference>
<evidence type="ECO:0000313" key="2">
    <source>
        <dbReference type="EMBL" id="KAF6239268.1"/>
    </source>
</evidence>
<feature type="region of interest" description="Disordered" evidence="1">
    <location>
        <begin position="1"/>
        <end position="38"/>
    </location>
</feature>
<dbReference type="AlphaFoldDB" id="A0A8H6G2G9"/>
<evidence type="ECO:0000256" key="1">
    <source>
        <dbReference type="SAM" id="MobiDB-lite"/>
    </source>
</evidence>
<reference evidence="2 3" key="1">
    <citation type="journal article" date="2020" name="Genomics">
        <title>Complete, high-quality genomes from long-read metagenomic sequencing of two wolf lichen thalli reveals enigmatic genome architecture.</title>
        <authorList>
            <person name="McKenzie S.K."/>
            <person name="Walston R.F."/>
            <person name="Allen J.L."/>
        </authorList>
    </citation>
    <scope>NUCLEOTIDE SEQUENCE [LARGE SCALE GENOMIC DNA]</scope>
    <source>
        <strain evidence="2">WasteWater2</strain>
    </source>
</reference>
<sequence length="194" mass="21069">MDPPPEPPKTPPNKFPDPPTPREKTPPPRISCDINTRDAQGPFYWEYRNKGPDFEVPPLKGGDFEERPTLEEWADKLGYKLPSGESVLSGRPDPSKLKPGAKLPPSIEEIDHLLKKGDEHPTSISGRSPTSEPKSMPGALLNLAEGLQEKADSKVPKPSSAKSDKPKVEPGAMLPPPLKAPGGPQKKADKQTPK</sequence>
<dbReference type="GeneID" id="59284202"/>
<protein>
    <submittedName>
        <fullName evidence="2">Uncharacterized protein</fullName>
    </submittedName>
</protein>
<dbReference type="RefSeq" id="XP_037168555.1">
    <property type="nucleotide sequence ID" value="XM_037304462.1"/>
</dbReference>